<gene>
    <name evidence="1" type="ordered locus">Spirs_2822</name>
</gene>
<dbReference type="AlphaFoldDB" id="E1R240"/>
<keyword evidence="2" id="KW-1185">Reference proteome</keyword>
<dbReference type="eggNOG" id="ENOG502ZH2C">
    <property type="taxonomic scope" value="Bacteria"/>
</dbReference>
<dbReference type="HOGENOM" id="CLU_1712161_0_0_12"/>
<proteinExistence type="predicted"/>
<accession>E1R240</accession>
<dbReference type="STRING" id="573413.Spirs_2822"/>
<evidence type="ECO:0008006" key="3">
    <source>
        <dbReference type="Google" id="ProtNLM"/>
    </source>
</evidence>
<dbReference type="Proteomes" id="UP000002318">
    <property type="component" value="Chromosome"/>
</dbReference>
<sequence length="153" mass="17054">MEKIIEKITVSFLILILFSCTSFPALNPPASATQTGPRTIILNGEEISEEDVGGFISWYGQDFIEAGPIIVEVGFFGDPNLEGLGFILYDGGFTGELTYYRRTGLEHRWDWGPNETDYAFVIQTDGTGLYYDFTKVKKGKSTTASAVYICHKR</sequence>
<evidence type="ECO:0000313" key="1">
    <source>
        <dbReference type="EMBL" id="ADK81925.1"/>
    </source>
</evidence>
<dbReference type="EMBL" id="CP002116">
    <property type="protein sequence ID" value="ADK81925.1"/>
    <property type="molecule type" value="Genomic_DNA"/>
</dbReference>
<dbReference type="OrthoDB" id="9813102at2"/>
<dbReference type="RefSeq" id="WP_013255384.1">
    <property type="nucleotide sequence ID" value="NC_014364.1"/>
</dbReference>
<reference evidence="1 2" key="1">
    <citation type="journal article" date="2010" name="Stand. Genomic Sci.">
        <title>Complete genome sequence of Spirochaeta smaragdinae type strain (SEBR 4228).</title>
        <authorList>
            <person name="Mavromatis K."/>
            <person name="Yasawong M."/>
            <person name="Chertkov O."/>
            <person name="Lapidus A."/>
            <person name="Lucas S."/>
            <person name="Nolan M."/>
            <person name="Del Rio T.G."/>
            <person name="Tice H."/>
            <person name="Cheng J.F."/>
            <person name="Pitluck S."/>
            <person name="Liolios K."/>
            <person name="Ivanova N."/>
            <person name="Tapia R."/>
            <person name="Han C."/>
            <person name="Bruce D."/>
            <person name="Goodwin L."/>
            <person name="Pati A."/>
            <person name="Chen A."/>
            <person name="Palaniappan K."/>
            <person name="Land M."/>
            <person name="Hauser L."/>
            <person name="Chang Y.J."/>
            <person name="Jeffries C.D."/>
            <person name="Detter J.C."/>
            <person name="Rohde M."/>
            <person name="Brambilla E."/>
            <person name="Spring S."/>
            <person name="Goker M."/>
            <person name="Sikorski J."/>
            <person name="Woyke T."/>
            <person name="Bristow J."/>
            <person name="Eisen J.A."/>
            <person name="Markowitz V."/>
            <person name="Hugenholtz P."/>
            <person name="Klenk H.P."/>
            <person name="Kyrpides N.C."/>
        </authorList>
    </citation>
    <scope>NUCLEOTIDE SEQUENCE [LARGE SCALE GENOMIC DNA]</scope>
    <source>
        <strain evidence="2">DSM 11293 / JCM 15392 / SEBR 4228</strain>
    </source>
</reference>
<evidence type="ECO:0000313" key="2">
    <source>
        <dbReference type="Proteomes" id="UP000002318"/>
    </source>
</evidence>
<dbReference type="PROSITE" id="PS51257">
    <property type="entry name" value="PROKAR_LIPOPROTEIN"/>
    <property type="match status" value="1"/>
</dbReference>
<name>E1R240_SEDSS</name>
<organism evidence="1 2">
    <name type="scientific">Sediminispirochaeta smaragdinae (strain DSM 11293 / JCM 15392 / SEBR 4228)</name>
    <name type="common">Spirochaeta smaragdinae</name>
    <dbReference type="NCBI Taxonomy" id="573413"/>
    <lineage>
        <taxon>Bacteria</taxon>
        <taxon>Pseudomonadati</taxon>
        <taxon>Spirochaetota</taxon>
        <taxon>Spirochaetia</taxon>
        <taxon>Spirochaetales</taxon>
        <taxon>Spirochaetaceae</taxon>
        <taxon>Sediminispirochaeta</taxon>
    </lineage>
</organism>
<protein>
    <recommendedName>
        <fullName evidence="3">Lipoprotein</fullName>
    </recommendedName>
</protein>
<dbReference type="KEGG" id="ssm:Spirs_2822"/>